<comment type="caution">
    <text evidence="1">The sequence shown here is derived from an EMBL/GenBank/DDBJ whole genome shotgun (WGS) entry which is preliminary data.</text>
</comment>
<protein>
    <submittedName>
        <fullName evidence="1">Uncharacterized protein</fullName>
    </submittedName>
</protein>
<sequence>MKKNSRPKRSLDSNGRFPCCILMEEKHAQLQLLLQLQCEGLCNLAWAEDGEDYQALDETP</sequence>
<name>A0ABV4NUN4_9GAMM</name>
<organism evidence="1 2">
    <name type="scientific">Microbulbifer epialgicus</name>
    <dbReference type="NCBI Taxonomy" id="393907"/>
    <lineage>
        <taxon>Bacteria</taxon>
        <taxon>Pseudomonadati</taxon>
        <taxon>Pseudomonadota</taxon>
        <taxon>Gammaproteobacteria</taxon>
        <taxon>Cellvibrionales</taxon>
        <taxon>Microbulbiferaceae</taxon>
        <taxon>Microbulbifer</taxon>
    </lineage>
</organism>
<dbReference type="EMBL" id="JBGMEK010000001">
    <property type="protein sequence ID" value="MFA0809443.1"/>
    <property type="molecule type" value="Genomic_DNA"/>
</dbReference>
<dbReference type="RefSeq" id="WP_371837062.1">
    <property type="nucleotide sequence ID" value="NZ_JBGMEK010000001.1"/>
</dbReference>
<gene>
    <name evidence="1" type="ORF">ACCI49_00805</name>
</gene>
<dbReference type="Proteomes" id="UP001569428">
    <property type="component" value="Unassembled WGS sequence"/>
</dbReference>
<evidence type="ECO:0000313" key="1">
    <source>
        <dbReference type="EMBL" id="MFA0809443.1"/>
    </source>
</evidence>
<proteinExistence type="predicted"/>
<keyword evidence="2" id="KW-1185">Reference proteome</keyword>
<reference evidence="1 2" key="1">
    <citation type="submission" date="2024-08" db="EMBL/GenBank/DDBJ databases">
        <authorList>
            <person name="Ishaq N."/>
        </authorList>
    </citation>
    <scope>NUCLEOTIDE SEQUENCE [LARGE SCALE GENOMIC DNA]</scope>
    <source>
        <strain evidence="1 2">DSM 18651</strain>
    </source>
</reference>
<evidence type="ECO:0000313" key="2">
    <source>
        <dbReference type="Proteomes" id="UP001569428"/>
    </source>
</evidence>
<accession>A0ABV4NUN4</accession>